<reference evidence="2" key="2">
    <citation type="journal article" date="2023" name="BMC Genomics">
        <title>Pest status, molecular evolution, and epigenetic factors derived from the genome assembly of Frankliniella fusca, a thysanopteran phytovirus vector.</title>
        <authorList>
            <person name="Catto M.A."/>
            <person name="Labadie P.E."/>
            <person name="Jacobson A.L."/>
            <person name="Kennedy G.G."/>
            <person name="Srinivasan R."/>
            <person name="Hunt B.G."/>
        </authorList>
    </citation>
    <scope>NUCLEOTIDE SEQUENCE</scope>
    <source>
        <strain evidence="2">PL_HMW_Pooled</strain>
    </source>
</reference>
<keyword evidence="3" id="KW-1185">Reference proteome</keyword>
<organism evidence="2 3">
    <name type="scientific">Frankliniella fusca</name>
    <dbReference type="NCBI Taxonomy" id="407009"/>
    <lineage>
        <taxon>Eukaryota</taxon>
        <taxon>Metazoa</taxon>
        <taxon>Ecdysozoa</taxon>
        <taxon>Arthropoda</taxon>
        <taxon>Hexapoda</taxon>
        <taxon>Insecta</taxon>
        <taxon>Pterygota</taxon>
        <taxon>Neoptera</taxon>
        <taxon>Paraneoptera</taxon>
        <taxon>Thysanoptera</taxon>
        <taxon>Terebrantia</taxon>
        <taxon>Thripoidea</taxon>
        <taxon>Thripidae</taxon>
        <taxon>Frankliniella</taxon>
    </lineage>
</organism>
<evidence type="ECO:0000313" key="2">
    <source>
        <dbReference type="EMBL" id="KAK3930658.1"/>
    </source>
</evidence>
<evidence type="ECO:0000313" key="3">
    <source>
        <dbReference type="Proteomes" id="UP001219518"/>
    </source>
</evidence>
<dbReference type="GO" id="GO:0016874">
    <property type="term" value="F:ligase activity"/>
    <property type="evidence" value="ECO:0007669"/>
    <property type="project" value="UniProtKB-KW"/>
</dbReference>
<feature type="region of interest" description="Disordered" evidence="1">
    <location>
        <begin position="38"/>
        <end position="60"/>
    </location>
</feature>
<name>A0AAE1I0A7_9NEOP</name>
<dbReference type="AlphaFoldDB" id="A0AAE1I0A7"/>
<sequence length="196" mass="22457">MFEDVDDRDWEDISNKIKESYELQRELIVESSKKIVNDEMQVDDEDEENYDQDDPTADENKAVRSTMPDEIVATVPDLPSSACIVALGENAFQAEMFYICIDKICLAETSNAANAILMLVELCFILDLHYPEGLSRTFEFIERIIFEMTPMQTRVRDKRGRVLLALTEAVRSTGNNLVKFTEKIKENVKALDNLFS</sequence>
<keyword evidence="2" id="KW-0436">Ligase</keyword>
<feature type="compositionally biased region" description="Acidic residues" evidence="1">
    <location>
        <begin position="40"/>
        <end position="57"/>
    </location>
</feature>
<dbReference type="EMBL" id="JAHWGI010001412">
    <property type="protein sequence ID" value="KAK3930658.1"/>
    <property type="molecule type" value="Genomic_DNA"/>
</dbReference>
<evidence type="ECO:0000256" key="1">
    <source>
        <dbReference type="SAM" id="MobiDB-lite"/>
    </source>
</evidence>
<reference evidence="2" key="1">
    <citation type="submission" date="2021-07" db="EMBL/GenBank/DDBJ databases">
        <authorList>
            <person name="Catto M.A."/>
            <person name="Jacobson A."/>
            <person name="Kennedy G."/>
            <person name="Labadie P."/>
            <person name="Hunt B.G."/>
            <person name="Srinivasan R."/>
        </authorList>
    </citation>
    <scope>NUCLEOTIDE SEQUENCE</scope>
    <source>
        <strain evidence="2">PL_HMW_Pooled</strain>
        <tissue evidence="2">Head</tissue>
    </source>
</reference>
<protein>
    <submittedName>
        <fullName evidence="2">Methionine--tRNA ligase</fullName>
    </submittedName>
</protein>
<accession>A0AAE1I0A7</accession>
<gene>
    <name evidence="2" type="ORF">KUF71_024014</name>
</gene>
<dbReference type="Proteomes" id="UP001219518">
    <property type="component" value="Unassembled WGS sequence"/>
</dbReference>
<proteinExistence type="predicted"/>
<comment type="caution">
    <text evidence="2">The sequence shown here is derived from an EMBL/GenBank/DDBJ whole genome shotgun (WGS) entry which is preliminary data.</text>
</comment>